<evidence type="ECO:0000256" key="1">
    <source>
        <dbReference type="SAM" id="Phobius"/>
    </source>
</evidence>
<gene>
    <name evidence="2" type="ORF">BpHYR1_046288</name>
</gene>
<feature type="transmembrane region" description="Helical" evidence="1">
    <location>
        <begin position="155"/>
        <end position="172"/>
    </location>
</feature>
<organism evidence="2 3">
    <name type="scientific">Brachionus plicatilis</name>
    <name type="common">Marine rotifer</name>
    <name type="synonym">Brachionus muelleri</name>
    <dbReference type="NCBI Taxonomy" id="10195"/>
    <lineage>
        <taxon>Eukaryota</taxon>
        <taxon>Metazoa</taxon>
        <taxon>Spiralia</taxon>
        <taxon>Gnathifera</taxon>
        <taxon>Rotifera</taxon>
        <taxon>Eurotatoria</taxon>
        <taxon>Monogononta</taxon>
        <taxon>Pseudotrocha</taxon>
        <taxon>Ploima</taxon>
        <taxon>Brachionidae</taxon>
        <taxon>Brachionus</taxon>
    </lineage>
</organism>
<name>A0A3M7RYM8_BRAPC</name>
<protein>
    <recommendedName>
        <fullName evidence="4">Transmembrane protein</fullName>
    </recommendedName>
</protein>
<accession>A0A3M7RYM8</accession>
<dbReference type="AlphaFoldDB" id="A0A3M7RYM8"/>
<keyword evidence="1" id="KW-1133">Transmembrane helix</keyword>
<sequence>MFILILKTLLSEWPHQNISKCGLVNSSQFNMKPLCRSYNLLACNKLLVLLTFSIRSQKDREGETRSGVQGLLHNETFILFSMNFLNGKILDEFYAFSSTSIAMLDFKSNCRLILAYIIFFLIIGGEIITGKLNPFRVGQKSKINLKICQITLEKMIAILQFFYTILFSIFLRKKAFYIFQTVCSQQTVAVKVLLFHFDSLVLLVLFLFYAEKKYYSQITKIDFDFSGQKSLKSHFDSLVLLVFELLITLQNLFRVEILDVAKLLHNIHKQSDYYMLRLLNRNLKISINKSKLRSIATFLRKFGLSKSMKILIVLLNHSQDLFLLILSDMLINEKSCKTSKLIA</sequence>
<keyword evidence="1" id="KW-0812">Transmembrane</keyword>
<evidence type="ECO:0000313" key="3">
    <source>
        <dbReference type="Proteomes" id="UP000276133"/>
    </source>
</evidence>
<dbReference type="Proteomes" id="UP000276133">
    <property type="component" value="Unassembled WGS sequence"/>
</dbReference>
<keyword evidence="3" id="KW-1185">Reference proteome</keyword>
<evidence type="ECO:0008006" key="4">
    <source>
        <dbReference type="Google" id="ProtNLM"/>
    </source>
</evidence>
<comment type="caution">
    <text evidence="2">The sequence shown here is derived from an EMBL/GenBank/DDBJ whole genome shotgun (WGS) entry which is preliminary data.</text>
</comment>
<feature type="transmembrane region" description="Helical" evidence="1">
    <location>
        <begin position="113"/>
        <end position="134"/>
    </location>
</feature>
<feature type="transmembrane region" description="Helical" evidence="1">
    <location>
        <begin position="192"/>
        <end position="210"/>
    </location>
</feature>
<keyword evidence="1" id="KW-0472">Membrane</keyword>
<evidence type="ECO:0000313" key="2">
    <source>
        <dbReference type="EMBL" id="RNA28458.1"/>
    </source>
</evidence>
<dbReference type="EMBL" id="REGN01002393">
    <property type="protein sequence ID" value="RNA28458.1"/>
    <property type="molecule type" value="Genomic_DNA"/>
</dbReference>
<reference evidence="2 3" key="1">
    <citation type="journal article" date="2018" name="Sci. Rep.">
        <title>Genomic signatures of local adaptation to the degree of environmental predictability in rotifers.</title>
        <authorList>
            <person name="Franch-Gras L."/>
            <person name="Hahn C."/>
            <person name="Garcia-Roger E.M."/>
            <person name="Carmona M.J."/>
            <person name="Serra M."/>
            <person name="Gomez A."/>
        </authorList>
    </citation>
    <scope>NUCLEOTIDE SEQUENCE [LARGE SCALE GENOMIC DNA]</scope>
    <source>
        <strain evidence="2">HYR1</strain>
    </source>
</reference>
<proteinExistence type="predicted"/>